<evidence type="ECO:0000313" key="16">
    <source>
        <dbReference type="EMBL" id="EFJ37099.1"/>
    </source>
</evidence>
<dbReference type="CDD" id="cd00030">
    <property type="entry name" value="C2"/>
    <property type="match status" value="2"/>
</dbReference>
<dbReference type="InterPro" id="IPR000008">
    <property type="entry name" value="C2_dom"/>
</dbReference>
<dbReference type="GO" id="GO:0008289">
    <property type="term" value="F:lipid binding"/>
    <property type="evidence" value="ECO:0007669"/>
    <property type="project" value="UniProtKB-KW"/>
</dbReference>
<dbReference type="Pfam" id="PF17047">
    <property type="entry name" value="SMP_LBD"/>
    <property type="match status" value="1"/>
</dbReference>
<gene>
    <name evidence="16" type="primary">NTMC2T2.2_1</name>
    <name evidence="16" type="ORF">SELMODRAFT_450529</name>
</gene>
<dbReference type="GO" id="GO:0005783">
    <property type="term" value="C:endoplasmic reticulum"/>
    <property type="evidence" value="ECO:0000318"/>
    <property type="project" value="GO_Central"/>
</dbReference>
<accession>D8QTE8</accession>
<organism evidence="17">
    <name type="scientific">Selaginella moellendorffii</name>
    <name type="common">Spikemoss</name>
    <dbReference type="NCBI Taxonomy" id="88036"/>
    <lineage>
        <taxon>Eukaryota</taxon>
        <taxon>Viridiplantae</taxon>
        <taxon>Streptophyta</taxon>
        <taxon>Embryophyta</taxon>
        <taxon>Tracheophyta</taxon>
        <taxon>Lycopodiopsida</taxon>
        <taxon>Selaginellales</taxon>
        <taxon>Selaginellaceae</taxon>
        <taxon>Selaginella</taxon>
    </lineage>
</organism>
<evidence type="ECO:0000313" key="17">
    <source>
        <dbReference type="Proteomes" id="UP000001514"/>
    </source>
</evidence>
<feature type="domain" description="C2" evidence="14">
    <location>
        <begin position="245"/>
        <end position="366"/>
    </location>
</feature>
<keyword evidence="7" id="KW-0106">Calcium</keyword>
<evidence type="ECO:0000259" key="14">
    <source>
        <dbReference type="PROSITE" id="PS50004"/>
    </source>
</evidence>
<dbReference type="PRINTS" id="PR00360">
    <property type="entry name" value="C2DOMAIN"/>
</dbReference>
<evidence type="ECO:0000256" key="8">
    <source>
        <dbReference type="ARBA" id="ARBA00022989"/>
    </source>
</evidence>
<dbReference type="InterPro" id="IPR045050">
    <property type="entry name" value="Synaptotagmin_plant"/>
</dbReference>
<dbReference type="AlphaFoldDB" id="D8QTE8"/>
<dbReference type="KEGG" id="smo:SELMODRAFT_450529"/>
<evidence type="ECO:0000256" key="12">
    <source>
        <dbReference type="SAM" id="MobiDB-lite"/>
    </source>
</evidence>
<keyword evidence="17" id="KW-1185">Reference proteome</keyword>
<dbReference type="HOGENOM" id="CLU_028927_1_0_1"/>
<feature type="transmembrane region" description="Helical" evidence="13">
    <location>
        <begin position="6"/>
        <end position="24"/>
    </location>
</feature>
<dbReference type="OMA" id="HICLNEL"/>
<dbReference type="STRING" id="88036.D8QTE8"/>
<dbReference type="Proteomes" id="UP000001514">
    <property type="component" value="Unassembled WGS sequence"/>
</dbReference>
<dbReference type="InterPro" id="IPR039010">
    <property type="entry name" value="Synaptotagmin_SMP"/>
</dbReference>
<dbReference type="EMBL" id="GL377566">
    <property type="protein sequence ID" value="EFJ37099.1"/>
    <property type="molecule type" value="Genomic_DNA"/>
</dbReference>
<keyword evidence="4 13" id="KW-0812">Transmembrane</keyword>
<name>D8QTE8_SELML</name>
<dbReference type="eggNOG" id="KOG1012">
    <property type="taxonomic scope" value="Eukaryota"/>
</dbReference>
<evidence type="ECO:0000259" key="15">
    <source>
        <dbReference type="PROSITE" id="PS51847"/>
    </source>
</evidence>
<dbReference type="Gene3D" id="2.60.40.150">
    <property type="entry name" value="C2 domain"/>
    <property type="match status" value="2"/>
</dbReference>
<keyword evidence="11 13" id="KW-0472">Membrane</keyword>
<dbReference type="OrthoDB" id="67700at2759"/>
<proteinExistence type="inferred from homology"/>
<keyword evidence="9" id="KW-0445">Lipid transport</keyword>
<dbReference type="PANTHER" id="PTHR10774">
    <property type="entry name" value="EXTENDED SYNAPTOTAGMIN-RELATED"/>
    <property type="match status" value="1"/>
</dbReference>
<evidence type="ECO:0000256" key="7">
    <source>
        <dbReference type="ARBA" id="ARBA00022837"/>
    </source>
</evidence>
<dbReference type="InterPro" id="IPR035892">
    <property type="entry name" value="C2_domain_sf"/>
</dbReference>
<dbReference type="PROSITE" id="PS50004">
    <property type="entry name" value="C2"/>
    <property type="match status" value="2"/>
</dbReference>
<evidence type="ECO:0000256" key="6">
    <source>
        <dbReference type="ARBA" id="ARBA00022737"/>
    </source>
</evidence>
<keyword evidence="10" id="KW-0446">Lipid-binding</keyword>
<feature type="compositionally biased region" description="Polar residues" evidence="12">
    <location>
        <begin position="415"/>
        <end position="425"/>
    </location>
</feature>
<dbReference type="FunFam" id="2.60.40.150:FF:000100">
    <property type="entry name" value="Extended synaptotagmin-2"/>
    <property type="match status" value="1"/>
</dbReference>
<evidence type="ECO:0000256" key="11">
    <source>
        <dbReference type="ARBA" id="ARBA00023136"/>
    </source>
</evidence>
<dbReference type="Gramene" id="EFJ37099">
    <property type="protein sequence ID" value="EFJ37099"/>
    <property type="gene ID" value="SELMODRAFT_450529"/>
</dbReference>
<evidence type="ECO:0000256" key="1">
    <source>
        <dbReference type="ARBA" id="ARBA00004167"/>
    </source>
</evidence>
<keyword evidence="8 13" id="KW-1133">Transmembrane helix</keyword>
<comment type="similarity">
    <text evidence="2">Belongs to the synaptotagmin family.</text>
</comment>
<dbReference type="GO" id="GO:0006869">
    <property type="term" value="P:lipid transport"/>
    <property type="evidence" value="ECO:0007669"/>
    <property type="project" value="UniProtKB-KW"/>
</dbReference>
<dbReference type="SUPFAM" id="SSF49562">
    <property type="entry name" value="C2 domain (Calcium/lipid-binding domain, CaLB)"/>
    <property type="match status" value="2"/>
</dbReference>
<feature type="domain" description="SMP-LTD" evidence="15">
    <location>
        <begin position="69"/>
        <end position="251"/>
    </location>
</feature>
<evidence type="ECO:0000256" key="4">
    <source>
        <dbReference type="ARBA" id="ARBA00022692"/>
    </source>
</evidence>
<dbReference type="PANTHER" id="PTHR10774:SF149">
    <property type="entry name" value="SYNAPTOTAGMIN-5"/>
    <property type="match status" value="1"/>
</dbReference>
<feature type="region of interest" description="Disordered" evidence="12">
    <location>
        <begin position="415"/>
        <end position="449"/>
    </location>
</feature>
<dbReference type="PROSITE" id="PS51847">
    <property type="entry name" value="SMP"/>
    <property type="match status" value="1"/>
</dbReference>
<evidence type="ECO:0000256" key="3">
    <source>
        <dbReference type="ARBA" id="ARBA00022448"/>
    </source>
</evidence>
<dbReference type="FunCoup" id="D8QTE8">
    <property type="interactions" value="3844"/>
</dbReference>
<protein>
    <submittedName>
        <fullName evidence="16">Plant synaptotagmin</fullName>
    </submittedName>
</protein>
<keyword evidence="6" id="KW-0677">Repeat</keyword>
<dbReference type="GO" id="GO:0016020">
    <property type="term" value="C:membrane"/>
    <property type="evidence" value="ECO:0007669"/>
    <property type="project" value="UniProtKB-SubCell"/>
</dbReference>
<reference evidence="16 17" key="1">
    <citation type="journal article" date="2011" name="Science">
        <title>The Selaginella genome identifies genetic changes associated with the evolution of vascular plants.</title>
        <authorList>
            <person name="Banks J.A."/>
            <person name="Nishiyama T."/>
            <person name="Hasebe M."/>
            <person name="Bowman J.L."/>
            <person name="Gribskov M."/>
            <person name="dePamphilis C."/>
            <person name="Albert V.A."/>
            <person name="Aono N."/>
            <person name="Aoyama T."/>
            <person name="Ambrose B.A."/>
            <person name="Ashton N.W."/>
            <person name="Axtell M.J."/>
            <person name="Barker E."/>
            <person name="Barker M.S."/>
            <person name="Bennetzen J.L."/>
            <person name="Bonawitz N.D."/>
            <person name="Chapple C."/>
            <person name="Cheng C."/>
            <person name="Correa L.G."/>
            <person name="Dacre M."/>
            <person name="DeBarry J."/>
            <person name="Dreyer I."/>
            <person name="Elias M."/>
            <person name="Engstrom E.M."/>
            <person name="Estelle M."/>
            <person name="Feng L."/>
            <person name="Finet C."/>
            <person name="Floyd S.K."/>
            <person name="Frommer W.B."/>
            <person name="Fujita T."/>
            <person name="Gramzow L."/>
            <person name="Gutensohn M."/>
            <person name="Harholt J."/>
            <person name="Hattori M."/>
            <person name="Heyl A."/>
            <person name="Hirai T."/>
            <person name="Hiwatashi Y."/>
            <person name="Ishikawa M."/>
            <person name="Iwata M."/>
            <person name="Karol K.G."/>
            <person name="Koehler B."/>
            <person name="Kolukisaoglu U."/>
            <person name="Kubo M."/>
            <person name="Kurata T."/>
            <person name="Lalonde S."/>
            <person name="Li K."/>
            <person name="Li Y."/>
            <person name="Litt A."/>
            <person name="Lyons E."/>
            <person name="Manning G."/>
            <person name="Maruyama T."/>
            <person name="Michael T.P."/>
            <person name="Mikami K."/>
            <person name="Miyazaki S."/>
            <person name="Morinaga S."/>
            <person name="Murata T."/>
            <person name="Mueller-Roeber B."/>
            <person name="Nelson D.R."/>
            <person name="Obara M."/>
            <person name="Oguri Y."/>
            <person name="Olmstead R.G."/>
            <person name="Onodera N."/>
            <person name="Petersen B.L."/>
            <person name="Pils B."/>
            <person name="Prigge M."/>
            <person name="Rensing S.A."/>
            <person name="Riano-Pachon D.M."/>
            <person name="Roberts A.W."/>
            <person name="Sato Y."/>
            <person name="Scheller H.V."/>
            <person name="Schulz B."/>
            <person name="Schulz C."/>
            <person name="Shakirov E.V."/>
            <person name="Shibagaki N."/>
            <person name="Shinohara N."/>
            <person name="Shippen D.E."/>
            <person name="Soerensen I."/>
            <person name="Sotooka R."/>
            <person name="Sugimoto N."/>
            <person name="Sugita M."/>
            <person name="Sumikawa N."/>
            <person name="Tanurdzic M."/>
            <person name="Theissen G."/>
            <person name="Ulvskov P."/>
            <person name="Wakazuki S."/>
            <person name="Weng J.K."/>
            <person name="Willats W.W."/>
            <person name="Wipf D."/>
            <person name="Wolf P.G."/>
            <person name="Yang L."/>
            <person name="Zimmer A.D."/>
            <person name="Zhu Q."/>
            <person name="Mitros T."/>
            <person name="Hellsten U."/>
            <person name="Loque D."/>
            <person name="Otillar R."/>
            <person name="Salamov A."/>
            <person name="Schmutz J."/>
            <person name="Shapiro H."/>
            <person name="Lindquist E."/>
            <person name="Lucas S."/>
            <person name="Rokhsar D."/>
            <person name="Grigoriev I.V."/>
        </authorList>
    </citation>
    <scope>NUCLEOTIDE SEQUENCE [LARGE SCALE GENOMIC DNA]</scope>
</reference>
<evidence type="ECO:0000256" key="13">
    <source>
        <dbReference type="SAM" id="Phobius"/>
    </source>
</evidence>
<keyword evidence="3" id="KW-0813">Transport</keyword>
<dbReference type="InterPro" id="IPR031468">
    <property type="entry name" value="SMP_LBD"/>
</dbReference>
<keyword evidence="5" id="KW-0479">Metal-binding</keyword>
<dbReference type="Pfam" id="PF00168">
    <property type="entry name" value="C2"/>
    <property type="match status" value="2"/>
</dbReference>
<evidence type="ECO:0000256" key="10">
    <source>
        <dbReference type="ARBA" id="ARBA00023121"/>
    </source>
</evidence>
<dbReference type="SMR" id="D8QTE8"/>
<dbReference type="SMART" id="SM00239">
    <property type="entry name" value="C2"/>
    <property type="match status" value="2"/>
</dbReference>
<feature type="domain" description="C2" evidence="14">
    <location>
        <begin position="447"/>
        <end position="566"/>
    </location>
</feature>
<dbReference type="InParanoid" id="D8QTE8"/>
<evidence type="ECO:0000256" key="2">
    <source>
        <dbReference type="ARBA" id="ARBA00006996"/>
    </source>
</evidence>
<evidence type="ECO:0000256" key="5">
    <source>
        <dbReference type="ARBA" id="ARBA00022723"/>
    </source>
</evidence>
<dbReference type="CDD" id="cd21677">
    <property type="entry name" value="SMP_SYT"/>
    <property type="match status" value="1"/>
</dbReference>
<evidence type="ECO:0000256" key="9">
    <source>
        <dbReference type="ARBA" id="ARBA00023055"/>
    </source>
</evidence>
<sequence>MALISGFIVGFIVGITLVLGFVLSENRRSHSRQRLAIATSALSKLSLDDLRKVFSNYKQPMPPWIVFSQSHKVSWMNQELRRIWPYVDQAASELARTIVEPILDQYKPPLISSLKFDKFTLGTVAPQFVGIDMVDDMENEVVMEIELEWDGNPSIILGVTTSFGVSLPIQVKNAAFAGIFRVIFKPLVKDLPCFGAIVYSLRRQKKLDFTLKVIGGDIKSVPGLAGAIDEMIKTAITDSLLWPVRQIIPIVPGDYSNLELRVVGTLHVKLVQAKDLLNKDLAGKSDPFARTFIRPIPSRMKRSKTQNNDLHPIWNEKYIFDVEDPSTQQLTVQVFDDEGVQASEFIGGALFPLKNLEPGVLKDVWLTLVKDLDNVKEHKYRGQVQVELLYHEHGTVNPYLKRKFPMTSLETMMTNSNGHPQQELQASPGKTLASPRRMDTSPQSFQPSHVDLVSPRIDEDDEFNRGVLTVTVIRAENLIAADTNGLADPYAVLRMKKSDQKIRTKVLNKTLQPEWNQTFDFVVEDAIHDMLIVEIWDHDTFGKDYMGRCALTLSRVVREEEYEEGYQLDGVKSGKIFLHMKWTSQPLSAHFG</sequence>
<dbReference type="GO" id="GO:0046872">
    <property type="term" value="F:metal ion binding"/>
    <property type="evidence" value="ECO:0007669"/>
    <property type="project" value="UniProtKB-KW"/>
</dbReference>
<comment type="subcellular location">
    <subcellularLocation>
        <location evidence="1">Membrane</location>
        <topology evidence="1">Single-pass membrane protein</topology>
    </subcellularLocation>
</comment>